<dbReference type="EMBL" id="CACRXK020000738">
    <property type="protein sequence ID" value="CAB3984434.1"/>
    <property type="molecule type" value="Genomic_DNA"/>
</dbReference>
<organism evidence="1 2">
    <name type="scientific">Paramuricea clavata</name>
    <name type="common">Red gorgonian</name>
    <name type="synonym">Violescent sea-whip</name>
    <dbReference type="NCBI Taxonomy" id="317549"/>
    <lineage>
        <taxon>Eukaryota</taxon>
        <taxon>Metazoa</taxon>
        <taxon>Cnidaria</taxon>
        <taxon>Anthozoa</taxon>
        <taxon>Octocorallia</taxon>
        <taxon>Malacalcyonacea</taxon>
        <taxon>Plexauridae</taxon>
        <taxon>Paramuricea</taxon>
    </lineage>
</organism>
<evidence type="ECO:0000313" key="1">
    <source>
        <dbReference type="EMBL" id="CAB3984434.1"/>
    </source>
</evidence>
<dbReference type="InterPro" id="IPR013320">
    <property type="entry name" value="ConA-like_dom_sf"/>
</dbReference>
<protein>
    <submittedName>
        <fullName evidence="1">Uncharacterized protein</fullName>
    </submittedName>
</protein>
<gene>
    <name evidence="1" type="ORF">PACLA_8A013906</name>
</gene>
<dbReference type="Proteomes" id="UP001152795">
    <property type="component" value="Unassembled WGS sequence"/>
</dbReference>
<accession>A0A6S7FW86</accession>
<sequence length="206" mass="22596">MASCFELHEKCGSGIIFSNRRRRAARTKPESEFDNALVFSKTVLPEKTLFEVVIEKKMTLWSGSLAIGVTKCDPSDFDPIPASISHLRNGTWVLAGSSVLKDGLSIRDDYMGNLEELGIGDRVGVMLLEGGELHFFVNGKDMGCAAKDVPKQVYVVLDVYGRCSEVKLYSGDIEDDSTDAVTNGMSNQSMSVLGMCQIVMLVLDIW</sequence>
<proteinExistence type="predicted"/>
<evidence type="ECO:0000313" key="2">
    <source>
        <dbReference type="Proteomes" id="UP001152795"/>
    </source>
</evidence>
<dbReference type="PROSITE" id="PS51065">
    <property type="entry name" value="NHR"/>
    <property type="match status" value="1"/>
</dbReference>
<comment type="caution">
    <text evidence="1">The sequence shown here is derived from an EMBL/GenBank/DDBJ whole genome shotgun (WGS) entry which is preliminary data.</text>
</comment>
<name>A0A6S7FW86_PARCT</name>
<dbReference type="InterPro" id="IPR037962">
    <property type="entry name" value="Neuralized"/>
</dbReference>
<dbReference type="SUPFAM" id="SSF49899">
    <property type="entry name" value="Concanavalin A-like lectins/glucanases"/>
    <property type="match status" value="1"/>
</dbReference>
<dbReference type="FunFam" id="2.60.120.920:FF:000001">
    <property type="entry name" value="neuralized-like protein 4 isoform X1"/>
    <property type="match status" value="1"/>
</dbReference>
<dbReference type="InterPro" id="IPR006573">
    <property type="entry name" value="NHR_dom"/>
</dbReference>
<dbReference type="Gene3D" id="2.60.120.920">
    <property type="match status" value="1"/>
</dbReference>
<dbReference type="AlphaFoldDB" id="A0A6S7FW86"/>
<dbReference type="CDD" id="cd12887">
    <property type="entry name" value="SPRY_NHR_like"/>
    <property type="match status" value="1"/>
</dbReference>
<reference evidence="1" key="1">
    <citation type="submission" date="2020-04" db="EMBL/GenBank/DDBJ databases">
        <authorList>
            <person name="Alioto T."/>
            <person name="Alioto T."/>
            <person name="Gomez Garrido J."/>
        </authorList>
    </citation>
    <scope>NUCLEOTIDE SEQUENCE</scope>
    <source>
        <strain evidence="1">A484AB</strain>
    </source>
</reference>
<dbReference type="InterPro" id="IPR043136">
    <property type="entry name" value="B30.2/SPRY_sf"/>
</dbReference>
<dbReference type="SMART" id="SM00588">
    <property type="entry name" value="NEUZ"/>
    <property type="match status" value="1"/>
</dbReference>
<dbReference type="Pfam" id="PF07177">
    <property type="entry name" value="Neuralized"/>
    <property type="match status" value="1"/>
</dbReference>
<keyword evidence="2" id="KW-1185">Reference proteome</keyword>
<dbReference type="OrthoDB" id="5977375at2759"/>
<dbReference type="GO" id="GO:0061630">
    <property type="term" value="F:ubiquitin protein ligase activity"/>
    <property type="evidence" value="ECO:0007669"/>
    <property type="project" value="TreeGrafter"/>
</dbReference>
<dbReference type="PANTHER" id="PTHR12429">
    <property type="entry name" value="NEURALIZED"/>
    <property type="match status" value="1"/>
</dbReference>
<dbReference type="PANTHER" id="PTHR12429:SF14">
    <property type="entry name" value="NEURALIZED-LIKE PROTEIN 4"/>
    <property type="match status" value="1"/>
</dbReference>